<proteinExistence type="predicted"/>
<dbReference type="EMBL" id="GHWJ01010703">
    <property type="protein sequence ID" value="NOV43440.1"/>
    <property type="molecule type" value="Transcribed_RNA"/>
</dbReference>
<feature type="chain" id="PRO_5026710406" description="Secreted protein" evidence="1">
    <location>
        <begin position="17"/>
        <end position="74"/>
    </location>
</feature>
<dbReference type="AlphaFoldDB" id="A0A6M2DCR1"/>
<keyword evidence="1" id="KW-0732">Signal</keyword>
<feature type="signal peptide" evidence="1">
    <location>
        <begin position="1"/>
        <end position="16"/>
    </location>
</feature>
<evidence type="ECO:0000256" key="1">
    <source>
        <dbReference type="SAM" id="SignalP"/>
    </source>
</evidence>
<evidence type="ECO:0000313" key="2">
    <source>
        <dbReference type="EMBL" id="NOV43440.1"/>
    </source>
</evidence>
<organism evidence="2">
    <name type="scientific">Rhipicephalus microplus</name>
    <name type="common">Cattle tick</name>
    <name type="synonym">Boophilus microplus</name>
    <dbReference type="NCBI Taxonomy" id="6941"/>
    <lineage>
        <taxon>Eukaryota</taxon>
        <taxon>Metazoa</taxon>
        <taxon>Ecdysozoa</taxon>
        <taxon>Arthropoda</taxon>
        <taxon>Chelicerata</taxon>
        <taxon>Arachnida</taxon>
        <taxon>Acari</taxon>
        <taxon>Parasitiformes</taxon>
        <taxon>Ixodida</taxon>
        <taxon>Ixodoidea</taxon>
        <taxon>Ixodidae</taxon>
        <taxon>Rhipicephalinae</taxon>
        <taxon>Rhipicephalus</taxon>
        <taxon>Boophilus</taxon>
    </lineage>
</organism>
<evidence type="ECO:0008006" key="3">
    <source>
        <dbReference type="Google" id="ProtNLM"/>
    </source>
</evidence>
<sequence length="74" mass="8798">MFFFCVVVCSVSVAVSQNFLRDTLTMEYIHRAVFSCEFLFILASRTTLFFPLWAFIYCEYISPFFFSRYLCIAK</sequence>
<name>A0A6M2DCR1_RHIMP</name>
<reference evidence="2" key="1">
    <citation type="submission" date="2019-09" db="EMBL/GenBank/DDBJ databases">
        <title>Organ-specific transcriptomic study of the physiology of the cattle tick, Rhipicephalus microplus.</title>
        <authorList>
            <person name="Tirloni L."/>
            <person name="Braz G."/>
            <person name="Gandara A.C.P."/>
            <person name="Sabadin G.A."/>
            <person name="da Silva R.M."/>
            <person name="Guizzo M.G."/>
            <person name="Machado J.A."/>
            <person name="Costa E.P."/>
            <person name="Gomes H.F."/>
            <person name="Moraes J."/>
            <person name="Mota M.B.S."/>
            <person name="Mesquita R.D."/>
            <person name="Alvarenga P.H."/>
            <person name="Alves F."/>
            <person name="Seixas A."/>
            <person name="da Fonseca R.N."/>
            <person name="Fogaca A."/>
            <person name="Logullo C."/>
            <person name="Tanaka A."/>
            <person name="Daffre S."/>
            <person name="Termignoni C."/>
            <person name="Vaz I.S.Jr."/>
            <person name="Oliveira P.L."/>
            <person name="Ribeiro J.M."/>
        </authorList>
    </citation>
    <scope>NUCLEOTIDE SEQUENCE</scope>
    <source>
        <strain evidence="2">Porto Alegre</strain>
    </source>
</reference>
<protein>
    <recommendedName>
        <fullName evidence="3">Secreted protein</fullName>
    </recommendedName>
</protein>
<accession>A0A6M2DCR1</accession>